<name>A0A8K0X057_9PEZI</name>
<keyword evidence="5 7" id="KW-0472">Membrane</keyword>
<feature type="region of interest" description="Disordered" evidence="6">
    <location>
        <begin position="1"/>
        <end position="30"/>
    </location>
</feature>
<dbReference type="Proteomes" id="UP000813385">
    <property type="component" value="Unassembled WGS sequence"/>
</dbReference>
<sequence>MPSGQPIPTPKAASNRDATPSQPSSWVGTPRAEDILARDLAECTDDEAQDEEAESVNSGSEDYGVPGPTIMYRRPSGVAFGTSRPVMNYQLNEDDSPFLTRVELKQSRDAERSLLRDNHVLPPKHPERDEPDASVFWRVYRRVFSTKTKVSRTDEETPQITVQRPDESTPLLTGGPSTTADASAAAPSNGRGEHLEERWEAAVASGALRTTWQREAKTIVTYALPLVITFFLQYSLNVVAVFTVGKIGKVELGAVSLAAMTASITCYAPMQGLATSLDTLCSQAYGSGHRHLVGLQLQRMTAFLLLAFIPIAVLWMHSDRVLLYLIPQEETARLTARYLRVLIFGGPAFACFEGGKRYVQAQGLFRATTWVLLVVAPFNVFVNWLLVWKLEMGFIGAAVAVVISQNMLPLLLLLYVRFVDGSQCWGGFSRRALTNWGIMLRLALPGMIMIQAEYMAFELLTLASSRFGPSHLAAQSVLVTLTSISFQIPFPVSIAASTRIANLIGAGLVDAAKTTAKVAVGAAWLTGLMNLAIFWSLRYRLPLLFTNDPEVVEVVAAVLPLCAVMQVFDGLGAGAGGLLRGIGRPAVGGYANLGVYYLIALPISFGTAFGLDMKLQGLWLGVTLGLALVSSIEFAFVYFTDWHKAAREAERRNAAG</sequence>
<feature type="compositionally biased region" description="Polar residues" evidence="6">
    <location>
        <begin position="16"/>
        <end position="27"/>
    </location>
</feature>
<feature type="transmembrane region" description="Helical" evidence="7">
    <location>
        <begin position="617"/>
        <end position="639"/>
    </location>
</feature>
<keyword evidence="4 7" id="KW-1133">Transmembrane helix</keyword>
<dbReference type="Pfam" id="PF01554">
    <property type="entry name" value="MatE"/>
    <property type="match status" value="2"/>
</dbReference>
<dbReference type="CDD" id="cd13132">
    <property type="entry name" value="MATE_eukaryotic"/>
    <property type="match status" value="1"/>
</dbReference>
<protein>
    <submittedName>
        <fullName evidence="8">Mate-domain-containing protein</fullName>
    </submittedName>
</protein>
<feature type="transmembrane region" description="Helical" evidence="7">
    <location>
        <begin position="591"/>
        <end position="611"/>
    </location>
</feature>
<evidence type="ECO:0000313" key="9">
    <source>
        <dbReference type="Proteomes" id="UP000813385"/>
    </source>
</evidence>
<dbReference type="EMBL" id="JAGPXD010000006">
    <property type="protein sequence ID" value="KAH7349281.1"/>
    <property type="molecule type" value="Genomic_DNA"/>
</dbReference>
<evidence type="ECO:0000313" key="8">
    <source>
        <dbReference type="EMBL" id="KAH7349281.1"/>
    </source>
</evidence>
<comment type="subcellular location">
    <subcellularLocation>
        <location evidence="1">Membrane</location>
        <topology evidence="1">Multi-pass membrane protein</topology>
    </subcellularLocation>
</comment>
<comment type="caution">
    <text evidence="8">The sequence shown here is derived from an EMBL/GenBank/DDBJ whole genome shotgun (WGS) entry which is preliminary data.</text>
</comment>
<feature type="transmembrane region" description="Helical" evidence="7">
    <location>
        <begin position="367"/>
        <end position="388"/>
    </location>
</feature>
<feature type="region of interest" description="Disordered" evidence="6">
    <location>
        <begin position="43"/>
        <end position="70"/>
    </location>
</feature>
<feature type="transmembrane region" description="Helical" evidence="7">
    <location>
        <begin position="518"/>
        <end position="537"/>
    </location>
</feature>
<feature type="region of interest" description="Disordered" evidence="6">
    <location>
        <begin position="148"/>
        <end position="193"/>
    </location>
</feature>
<feature type="transmembrane region" description="Helical" evidence="7">
    <location>
        <begin position="557"/>
        <end position="579"/>
    </location>
</feature>
<keyword evidence="3 7" id="KW-0812">Transmembrane</keyword>
<evidence type="ECO:0000256" key="1">
    <source>
        <dbReference type="ARBA" id="ARBA00004141"/>
    </source>
</evidence>
<feature type="transmembrane region" description="Helical" evidence="7">
    <location>
        <begin position="394"/>
        <end position="416"/>
    </location>
</feature>
<feature type="transmembrane region" description="Helical" evidence="7">
    <location>
        <begin position="219"/>
        <end position="244"/>
    </location>
</feature>
<evidence type="ECO:0000256" key="2">
    <source>
        <dbReference type="ARBA" id="ARBA00010199"/>
    </source>
</evidence>
<dbReference type="GO" id="GO:0042910">
    <property type="term" value="F:xenobiotic transmembrane transporter activity"/>
    <property type="evidence" value="ECO:0007669"/>
    <property type="project" value="InterPro"/>
</dbReference>
<evidence type="ECO:0000256" key="5">
    <source>
        <dbReference type="ARBA" id="ARBA00023136"/>
    </source>
</evidence>
<dbReference type="InterPro" id="IPR045069">
    <property type="entry name" value="MATE_euk"/>
</dbReference>
<comment type="similarity">
    <text evidence="2">Belongs to the multi antimicrobial extrusion (MATE) (TC 2.A.66.1) family.</text>
</comment>
<feature type="transmembrane region" description="Helical" evidence="7">
    <location>
        <begin position="300"/>
        <end position="318"/>
    </location>
</feature>
<evidence type="ECO:0000256" key="3">
    <source>
        <dbReference type="ARBA" id="ARBA00022692"/>
    </source>
</evidence>
<reference evidence="8" key="1">
    <citation type="journal article" date="2021" name="Nat. Commun.">
        <title>Genetic determinants of endophytism in the Arabidopsis root mycobiome.</title>
        <authorList>
            <person name="Mesny F."/>
            <person name="Miyauchi S."/>
            <person name="Thiergart T."/>
            <person name="Pickel B."/>
            <person name="Atanasova L."/>
            <person name="Karlsson M."/>
            <person name="Huettel B."/>
            <person name="Barry K.W."/>
            <person name="Haridas S."/>
            <person name="Chen C."/>
            <person name="Bauer D."/>
            <person name="Andreopoulos W."/>
            <person name="Pangilinan J."/>
            <person name="LaButti K."/>
            <person name="Riley R."/>
            <person name="Lipzen A."/>
            <person name="Clum A."/>
            <person name="Drula E."/>
            <person name="Henrissat B."/>
            <person name="Kohler A."/>
            <person name="Grigoriev I.V."/>
            <person name="Martin F.M."/>
            <person name="Hacquard S."/>
        </authorList>
    </citation>
    <scope>NUCLEOTIDE SEQUENCE</scope>
    <source>
        <strain evidence="8">MPI-CAGE-AT-0016</strain>
    </source>
</reference>
<evidence type="ECO:0000256" key="4">
    <source>
        <dbReference type="ARBA" id="ARBA00022989"/>
    </source>
</evidence>
<dbReference type="NCBIfam" id="TIGR00797">
    <property type="entry name" value="matE"/>
    <property type="match status" value="1"/>
</dbReference>
<feature type="transmembrane region" description="Helical" evidence="7">
    <location>
        <begin position="250"/>
        <end position="270"/>
    </location>
</feature>
<feature type="transmembrane region" description="Helical" evidence="7">
    <location>
        <begin position="436"/>
        <end position="457"/>
    </location>
</feature>
<evidence type="ECO:0000256" key="6">
    <source>
        <dbReference type="SAM" id="MobiDB-lite"/>
    </source>
</evidence>
<proteinExistence type="inferred from homology"/>
<keyword evidence="9" id="KW-1185">Reference proteome</keyword>
<dbReference type="GO" id="GO:0015297">
    <property type="term" value="F:antiporter activity"/>
    <property type="evidence" value="ECO:0007669"/>
    <property type="project" value="InterPro"/>
</dbReference>
<organism evidence="8 9">
    <name type="scientific">Plectosphaerella cucumerina</name>
    <dbReference type="NCBI Taxonomy" id="40658"/>
    <lineage>
        <taxon>Eukaryota</taxon>
        <taxon>Fungi</taxon>
        <taxon>Dikarya</taxon>
        <taxon>Ascomycota</taxon>
        <taxon>Pezizomycotina</taxon>
        <taxon>Sordariomycetes</taxon>
        <taxon>Hypocreomycetidae</taxon>
        <taxon>Glomerellales</taxon>
        <taxon>Plectosphaerellaceae</taxon>
        <taxon>Plectosphaerella</taxon>
    </lineage>
</organism>
<dbReference type="GO" id="GO:0016020">
    <property type="term" value="C:membrane"/>
    <property type="evidence" value="ECO:0007669"/>
    <property type="project" value="UniProtKB-SubCell"/>
</dbReference>
<dbReference type="OrthoDB" id="2126698at2759"/>
<dbReference type="AlphaFoldDB" id="A0A8K0X057"/>
<accession>A0A8K0X057</accession>
<dbReference type="PANTHER" id="PTHR11206">
    <property type="entry name" value="MULTIDRUG RESISTANCE PROTEIN"/>
    <property type="match status" value="1"/>
</dbReference>
<dbReference type="GO" id="GO:1990961">
    <property type="term" value="P:xenobiotic detoxification by transmembrane export across the plasma membrane"/>
    <property type="evidence" value="ECO:0007669"/>
    <property type="project" value="InterPro"/>
</dbReference>
<dbReference type="InterPro" id="IPR002528">
    <property type="entry name" value="MATE_fam"/>
</dbReference>
<gene>
    <name evidence="8" type="ORF">B0T11DRAFT_129444</name>
</gene>
<feature type="transmembrane region" description="Helical" evidence="7">
    <location>
        <begin position="477"/>
        <end position="497"/>
    </location>
</feature>
<evidence type="ECO:0000256" key="7">
    <source>
        <dbReference type="SAM" id="Phobius"/>
    </source>
</evidence>
<feature type="compositionally biased region" description="Low complexity" evidence="6">
    <location>
        <begin position="173"/>
        <end position="188"/>
    </location>
</feature>
<feature type="compositionally biased region" description="Acidic residues" evidence="6">
    <location>
        <begin position="43"/>
        <end position="54"/>
    </location>
</feature>